<dbReference type="PROSITE" id="PS50943">
    <property type="entry name" value="HTH_CROC1"/>
    <property type="match status" value="1"/>
</dbReference>
<dbReference type="PANTHER" id="PTHR46558">
    <property type="entry name" value="TRACRIPTIONAL REGULATORY PROTEIN-RELATED-RELATED"/>
    <property type="match status" value="1"/>
</dbReference>
<dbReference type="Proteomes" id="UP000070456">
    <property type="component" value="Unassembled WGS sequence"/>
</dbReference>
<reference evidence="3 4" key="1">
    <citation type="submission" date="2015-12" db="EMBL/GenBank/DDBJ databases">
        <title>Draft genome sequence of the thermoanaerobe Thermotalea metallivorans, an isolate from the runoff channel of the Great Artesian Basin, Australia.</title>
        <authorList>
            <person name="Patel B.K."/>
        </authorList>
    </citation>
    <scope>NUCLEOTIDE SEQUENCE [LARGE SCALE GENOMIC DNA]</scope>
    <source>
        <strain evidence="3 4">B2-1</strain>
    </source>
</reference>
<evidence type="ECO:0000313" key="4">
    <source>
        <dbReference type="Proteomes" id="UP000070456"/>
    </source>
</evidence>
<dbReference type="GO" id="GO:0003677">
    <property type="term" value="F:DNA binding"/>
    <property type="evidence" value="ECO:0007669"/>
    <property type="project" value="UniProtKB-KW"/>
</dbReference>
<dbReference type="Pfam" id="PF01381">
    <property type="entry name" value="HTH_3"/>
    <property type="match status" value="1"/>
</dbReference>
<name>A0A140KZV4_9FIRM</name>
<accession>A0A140KZV4</accession>
<dbReference type="InterPro" id="IPR010982">
    <property type="entry name" value="Lambda_DNA-bd_dom_sf"/>
</dbReference>
<comment type="caution">
    <text evidence="3">The sequence shown here is derived from an EMBL/GenBank/DDBJ whole genome shotgun (WGS) entry which is preliminary data.</text>
</comment>
<keyword evidence="4" id="KW-1185">Reference proteome</keyword>
<dbReference type="EMBL" id="LOEE01000074">
    <property type="protein sequence ID" value="KXG73829.1"/>
    <property type="molecule type" value="Genomic_DNA"/>
</dbReference>
<gene>
    <name evidence="3" type="primary">immR_2</name>
    <name evidence="3" type="ORF">AN619_28630</name>
</gene>
<dbReference type="SUPFAM" id="SSF47413">
    <property type="entry name" value="lambda repressor-like DNA-binding domains"/>
    <property type="match status" value="1"/>
</dbReference>
<keyword evidence="1" id="KW-0238">DNA-binding</keyword>
<dbReference type="InterPro" id="IPR001387">
    <property type="entry name" value="Cro/C1-type_HTH"/>
</dbReference>
<dbReference type="PANTHER" id="PTHR46558:SF13">
    <property type="entry name" value="HTH-TYPE TRANSCRIPTIONAL REGULATOR IMMR"/>
    <property type="match status" value="1"/>
</dbReference>
<proteinExistence type="predicted"/>
<evidence type="ECO:0000259" key="2">
    <source>
        <dbReference type="PROSITE" id="PS50943"/>
    </source>
</evidence>
<dbReference type="PATRIC" id="fig|520762.4.peg.3160"/>
<evidence type="ECO:0000313" key="3">
    <source>
        <dbReference type="EMBL" id="KXG73829.1"/>
    </source>
</evidence>
<dbReference type="SMART" id="SM00530">
    <property type="entry name" value="HTH_XRE"/>
    <property type="match status" value="1"/>
</dbReference>
<evidence type="ECO:0000256" key="1">
    <source>
        <dbReference type="ARBA" id="ARBA00023125"/>
    </source>
</evidence>
<sequence>MTFGQRLSILRKEKGLTQSQLAEVLGVSRGTIGMYEIDKRDPDTSTLEKLSNYFNVSVDYLLGRTDIKNPSDYIHKAVEDDPELAEFWEEMKERESLQILFKQVKQLDDKDIKQIIRIIKAIEDEENKE</sequence>
<dbReference type="RefSeq" id="WP_068557951.1">
    <property type="nucleotide sequence ID" value="NZ_LOEE01000074.1"/>
</dbReference>
<dbReference type="STRING" id="520762.AN619_28630"/>
<feature type="domain" description="HTH cro/C1-type" evidence="2">
    <location>
        <begin position="7"/>
        <end position="61"/>
    </location>
</feature>
<organism evidence="3 4">
    <name type="scientific">Thermotalea metallivorans</name>
    <dbReference type="NCBI Taxonomy" id="520762"/>
    <lineage>
        <taxon>Bacteria</taxon>
        <taxon>Bacillati</taxon>
        <taxon>Bacillota</taxon>
        <taxon>Clostridia</taxon>
        <taxon>Peptostreptococcales</taxon>
        <taxon>Thermotaleaceae</taxon>
        <taxon>Thermotalea</taxon>
    </lineage>
</organism>
<dbReference type="OrthoDB" id="1766270at2"/>
<dbReference type="AlphaFoldDB" id="A0A140KZV4"/>
<dbReference type="CDD" id="cd00093">
    <property type="entry name" value="HTH_XRE"/>
    <property type="match status" value="1"/>
</dbReference>
<dbReference type="Gene3D" id="1.10.260.40">
    <property type="entry name" value="lambda repressor-like DNA-binding domains"/>
    <property type="match status" value="1"/>
</dbReference>
<protein>
    <submittedName>
        <fullName evidence="3">HTH-type transcriptional regulator ImmR</fullName>
    </submittedName>
</protein>